<reference evidence="3" key="1">
    <citation type="submission" date="2016-08" db="EMBL/GenBank/DDBJ databases">
        <authorList>
            <person name="Varghese N."/>
            <person name="Submissions Spin"/>
        </authorList>
    </citation>
    <scope>NUCLEOTIDE SEQUENCE [LARGE SCALE GENOMIC DNA]</scope>
    <source>
        <strain evidence="3">CCBAU 57015</strain>
    </source>
</reference>
<feature type="chain" id="PRO_5008682839" evidence="1">
    <location>
        <begin position="20"/>
        <end position="108"/>
    </location>
</feature>
<gene>
    <name evidence="2" type="ORF">GA0061100_101941</name>
</gene>
<evidence type="ECO:0000313" key="3">
    <source>
        <dbReference type="Proteomes" id="UP000186228"/>
    </source>
</evidence>
<keyword evidence="1" id="KW-0732">Signal</keyword>
<dbReference type="Proteomes" id="UP000186228">
    <property type="component" value="Unassembled WGS sequence"/>
</dbReference>
<evidence type="ECO:0000256" key="1">
    <source>
        <dbReference type="SAM" id="SignalP"/>
    </source>
</evidence>
<dbReference type="AlphaFoldDB" id="A0A1C3U855"/>
<accession>A0A1C3U855</accession>
<name>A0A1C3U855_9HYPH</name>
<evidence type="ECO:0000313" key="2">
    <source>
        <dbReference type="EMBL" id="SCB11659.1"/>
    </source>
</evidence>
<feature type="signal peptide" evidence="1">
    <location>
        <begin position="1"/>
        <end position="19"/>
    </location>
</feature>
<proteinExistence type="predicted"/>
<dbReference type="EMBL" id="FMAC01000001">
    <property type="protein sequence ID" value="SCB11659.1"/>
    <property type="molecule type" value="Genomic_DNA"/>
</dbReference>
<sequence>MRLFLAAATMLVIANSAMAADDAVSNAFRVCKMIDNTGLFTAPCQVSSRRYAVMATIDLPSADARKACAQITGVVTSKGLHFPGGEWTVQIKSPTSGDKSIAFCRLPK</sequence>
<protein>
    <submittedName>
        <fullName evidence="2">Uncharacterized protein</fullName>
    </submittedName>
</protein>
<keyword evidence="3" id="KW-1185">Reference proteome</keyword>
<organism evidence="2 3">
    <name type="scientific">Rhizobium hainanense</name>
    <dbReference type="NCBI Taxonomy" id="52131"/>
    <lineage>
        <taxon>Bacteria</taxon>
        <taxon>Pseudomonadati</taxon>
        <taxon>Pseudomonadota</taxon>
        <taxon>Alphaproteobacteria</taxon>
        <taxon>Hyphomicrobiales</taxon>
        <taxon>Rhizobiaceae</taxon>
        <taxon>Rhizobium/Agrobacterium group</taxon>
        <taxon>Rhizobium</taxon>
    </lineage>
</organism>